<name>A0AAV7QL73_PLEWA</name>
<dbReference type="EMBL" id="JANPWB010000010">
    <property type="protein sequence ID" value="KAJ1139070.1"/>
    <property type="molecule type" value="Genomic_DNA"/>
</dbReference>
<protein>
    <submittedName>
        <fullName evidence="1">Uncharacterized protein</fullName>
    </submittedName>
</protein>
<dbReference type="AlphaFoldDB" id="A0AAV7QL73"/>
<sequence>MGEAIVTSFLPVPTQLELSEAGKSLLEGDAGGAGGAITPSVLPRMPGPFLVAPRLPYLPHLPGYRRSSGWLRGLDIGSVSTLKVEMACLTMMSWSLEFQAEDAETKARQNNLRFVGFPDGVEGAAPEDFLEKLTLS</sequence>
<comment type="caution">
    <text evidence="1">The sequence shown here is derived from an EMBL/GenBank/DDBJ whole genome shotgun (WGS) entry which is preliminary data.</text>
</comment>
<evidence type="ECO:0000313" key="2">
    <source>
        <dbReference type="Proteomes" id="UP001066276"/>
    </source>
</evidence>
<reference evidence="1" key="1">
    <citation type="journal article" date="2022" name="bioRxiv">
        <title>Sequencing and chromosome-scale assembly of the giantPleurodeles waltlgenome.</title>
        <authorList>
            <person name="Brown T."/>
            <person name="Elewa A."/>
            <person name="Iarovenko S."/>
            <person name="Subramanian E."/>
            <person name="Araus A.J."/>
            <person name="Petzold A."/>
            <person name="Susuki M."/>
            <person name="Suzuki K.-i.T."/>
            <person name="Hayashi T."/>
            <person name="Toyoda A."/>
            <person name="Oliveira C."/>
            <person name="Osipova E."/>
            <person name="Leigh N.D."/>
            <person name="Simon A."/>
            <person name="Yun M.H."/>
        </authorList>
    </citation>
    <scope>NUCLEOTIDE SEQUENCE</scope>
    <source>
        <strain evidence="1">20211129_DDA</strain>
        <tissue evidence="1">Liver</tissue>
    </source>
</reference>
<keyword evidence="2" id="KW-1185">Reference proteome</keyword>
<organism evidence="1 2">
    <name type="scientific">Pleurodeles waltl</name>
    <name type="common">Iberian ribbed newt</name>
    <dbReference type="NCBI Taxonomy" id="8319"/>
    <lineage>
        <taxon>Eukaryota</taxon>
        <taxon>Metazoa</taxon>
        <taxon>Chordata</taxon>
        <taxon>Craniata</taxon>
        <taxon>Vertebrata</taxon>
        <taxon>Euteleostomi</taxon>
        <taxon>Amphibia</taxon>
        <taxon>Batrachia</taxon>
        <taxon>Caudata</taxon>
        <taxon>Salamandroidea</taxon>
        <taxon>Salamandridae</taxon>
        <taxon>Pleurodelinae</taxon>
        <taxon>Pleurodeles</taxon>
    </lineage>
</organism>
<evidence type="ECO:0000313" key="1">
    <source>
        <dbReference type="EMBL" id="KAJ1139070.1"/>
    </source>
</evidence>
<proteinExistence type="predicted"/>
<dbReference type="Proteomes" id="UP001066276">
    <property type="component" value="Chromosome 6"/>
</dbReference>
<accession>A0AAV7QL73</accession>
<gene>
    <name evidence="1" type="ORF">NDU88_005447</name>
</gene>